<evidence type="ECO:0000313" key="3">
    <source>
        <dbReference type="Ensembl" id="ENSSGRP00000005920.1"/>
    </source>
</evidence>
<reference evidence="3" key="1">
    <citation type="submission" date="2025-08" db="UniProtKB">
        <authorList>
            <consortium name="Ensembl"/>
        </authorList>
    </citation>
    <scope>IDENTIFICATION</scope>
</reference>
<reference evidence="3" key="2">
    <citation type="submission" date="2025-09" db="UniProtKB">
        <authorList>
            <consortium name="Ensembl"/>
        </authorList>
    </citation>
    <scope>IDENTIFICATION</scope>
</reference>
<dbReference type="Ensembl" id="ENSSGRT00000006415.1">
    <property type="protein sequence ID" value="ENSSGRP00000005920.1"/>
    <property type="gene ID" value="ENSSGRG00000003912.1"/>
</dbReference>
<sequence length="148" mass="16915">MALNILCSYSDKRRHQTEGSHHVIARLQEIPSSKEVWFRAAVITVPIAGGLILVLLIMLALHMLRSENRRLRQQRREMLSRLHYSFHGQHLTKGHVAKLDLECMVPVGGHENCCLTCDKIQQSDLSSQRLLSLVSWGKYSGRSKLEFV</sequence>
<dbReference type="Pfam" id="PF19337">
    <property type="entry name" value="BAMBI_C"/>
    <property type="match status" value="1"/>
</dbReference>
<name>A0A672K9D8_SINGR</name>
<dbReference type="InterPro" id="IPR045806">
    <property type="entry name" value="BAMBI_C"/>
</dbReference>
<dbReference type="PANTHER" id="PTHR15505">
    <property type="entry name" value="RIIA DOMAIN-CONTAINING PROTEIN 1"/>
    <property type="match status" value="1"/>
</dbReference>
<keyword evidence="1" id="KW-0812">Transmembrane</keyword>
<keyword evidence="1" id="KW-1133">Transmembrane helix</keyword>
<dbReference type="InParanoid" id="A0A672K9D8"/>
<keyword evidence="1" id="KW-0472">Membrane</keyword>
<dbReference type="GO" id="GO:0007179">
    <property type="term" value="P:transforming growth factor beta receptor signaling pathway"/>
    <property type="evidence" value="ECO:0007669"/>
    <property type="project" value="TreeGrafter"/>
</dbReference>
<evidence type="ECO:0000259" key="2">
    <source>
        <dbReference type="Pfam" id="PF19337"/>
    </source>
</evidence>
<keyword evidence="4" id="KW-1185">Reference proteome</keyword>
<proteinExistence type="predicted"/>
<dbReference type="Proteomes" id="UP000472262">
    <property type="component" value="Unassembled WGS sequence"/>
</dbReference>
<feature type="transmembrane region" description="Helical" evidence="1">
    <location>
        <begin position="36"/>
        <end position="64"/>
    </location>
</feature>
<organism evidence="3 4">
    <name type="scientific">Sinocyclocheilus grahami</name>
    <name type="common">Dianchi golden-line fish</name>
    <name type="synonym">Barbus grahami</name>
    <dbReference type="NCBI Taxonomy" id="75366"/>
    <lineage>
        <taxon>Eukaryota</taxon>
        <taxon>Metazoa</taxon>
        <taxon>Chordata</taxon>
        <taxon>Craniata</taxon>
        <taxon>Vertebrata</taxon>
        <taxon>Euteleostomi</taxon>
        <taxon>Actinopterygii</taxon>
        <taxon>Neopterygii</taxon>
        <taxon>Teleostei</taxon>
        <taxon>Ostariophysi</taxon>
        <taxon>Cypriniformes</taxon>
        <taxon>Cyprinidae</taxon>
        <taxon>Cyprininae</taxon>
        <taxon>Sinocyclocheilus</taxon>
    </lineage>
</organism>
<dbReference type="PANTHER" id="PTHR15505:SF1">
    <property type="entry name" value="BMP AND ACTIVIN MEMBRANE-BOUND INHIBITOR HOMOLOG"/>
    <property type="match status" value="1"/>
</dbReference>
<dbReference type="AlphaFoldDB" id="A0A672K9D8"/>
<protein>
    <submittedName>
        <fullName evidence="3">BMP and activin membrane-bound inhibitor homolog</fullName>
    </submittedName>
</protein>
<evidence type="ECO:0000256" key="1">
    <source>
        <dbReference type="SAM" id="Phobius"/>
    </source>
</evidence>
<dbReference type="OMA" id="WGTYSGH"/>
<evidence type="ECO:0000313" key="4">
    <source>
        <dbReference type="Proteomes" id="UP000472262"/>
    </source>
</evidence>
<accession>A0A672K9D8</accession>
<gene>
    <name evidence="3" type="primary">LOC107580862</name>
</gene>
<dbReference type="GO" id="GO:0005109">
    <property type="term" value="F:frizzled binding"/>
    <property type="evidence" value="ECO:0007669"/>
    <property type="project" value="TreeGrafter"/>
</dbReference>
<feature type="domain" description="BMP and activin membrane-bound inhibitor C-terminal" evidence="2">
    <location>
        <begin position="13"/>
        <end position="148"/>
    </location>
</feature>